<dbReference type="AlphaFoldDB" id="A0A0G0M4D4"/>
<organism evidence="2 3">
    <name type="scientific">Candidatus Shapirobacteria bacterium GW2011_GWE2_38_30</name>
    <dbReference type="NCBI Taxonomy" id="1618490"/>
    <lineage>
        <taxon>Bacteria</taxon>
        <taxon>Candidatus Shapironibacteriota</taxon>
    </lineage>
</organism>
<reference evidence="2 3" key="1">
    <citation type="journal article" date="2015" name="Nature">
        <title>rRNA introns, odd ribosomes, and small enigmatic genomes across a large radiation of phyla.</title>
        <authorList>
            <person name="Brown C.T."/>
            <person name="Hug L.A."/>
            <person name="Thomas B.C."/>
            <person name="Sharon I."/>
            <person name="Castelle C.J."/>
            <person name="Singh A."/>
            <person name="Wilkins M.J."/>
            <person name="Williams K.H."/>
            <person name="Banfield J.F."/>
        </authorList>
    </citation>
    <scope>NUCLEOTIDE SEQUENCE [LARGE SCALE GENOMIC DNA]</scope>
</reference>
<name>A0A0G0M4D4_9BACT</name>
<keyword evidence="1" id="KW-0812">Transmembrane</keyword>
<dbReference type="EMBL" id="LBUT01000022">
    <property type="protein sequence ID" value="KKQ68539.1"/>
    <property type="molecule type" value="Genomic_DNA"/>
</dbReference>
<keyword evidence="1" id="KW-1133">Transmembrane helix</keyword>
<comment type="caution">
    <text evidence="2">The sequence shown here is derived from an EMBL/GenBank/DDBJ whole genome shotgun (WGS) entry which is preliminary data.</text>
</comment>
<protein>
    <submittedName>
        <fullName evidence="2">Uncharacterized protein</fullName>
    </submittedName>
</protein>
<dbReference type="Proteomes" id="UP000034406">
    <property type="component" value="Unassembled WGS sequence"/>
</dbReference>
<evidence type="ECO:0000313" key="3">
    <source>
        <dbReference type="Proteomes" id="UP000034406"/>
    </source>
</evidence>
<evidence type="ECO:0000256" key="1">
    <source>
        <dbReference type="SAM" id="Phobius"/>
    </source>
</evidence>
<gene>
    <name evidence="2" type="ORF">US90_C0022G0002</name>
</gene>
<dbReference type="STRING" id="1618490.US90_C0022G0002"/>
<accession>A0A0G0M4D4</accession>
<proteinExistence type="predicted"/>
<sequence>MTQNKKVLLLATIASVFFVSTLSLLYLNLLRSRQPIIDNQTPTPTPQSTGIIQEPSIPDSTVDWKTYTNSELGFSFKYPTGWYVEENQETIQVLSDRNKPTGDYQMEMESCYPYIQFQIKTGISDPLIPWIIDDVLAVSKEYFVEVQNKNENNLLLGEFFRKNFGANEFVTFMSDGIGDNHHYAISNNELNVDFSNSNCNPLFRNQYIPQILSTFKFTN</sequence>
<keyword evidence="1" id="KW-0472">Membrane</keyword>
<feature type="transmembrane region" description="Helical" evidence="1">
    <location>
        <begin position="7"/>
        <end position="27"/>
    </location>
</feature>
<evidence type="ECO:0000313" key="2">
    <source>
        <dbReference type="EMBL" id="KKQ68539.1"/>
    </source>
</evidence>